<comment type="caution">
    <text evidence="1">The sequence shown here is derived from an EMBL/GenBank/DDBJ whole genome shotgun (WGS) entry which is preliminary data.</text>
</comment>
<reference evidence="1" key="1">
    <citation type="submission" date="2023-06" db="EMBL/GenBank/DDBJ databases">
        <authorList>
            <consortium name="Lawrence Berkeley National Laboratory"/>
            <person name="Ahrendt S."/>
            <person name="Sahu N."/>
            <person name="Indic B."/>
            <person name="Wong-Bajracharya J."/>
            <person name="Merenyi Z."/>
            <person name="Ke H.-M."/>
            <person name="Monk M."/>
            <person name="Kocsube S."/>
            <person name="Drula E."/>
            <person name="Lipzen A."/>
            <person name="Balint B."/>
            <person name="Henrissat B."/>
            <person name="Andreopoulos B."/>
            <person name="Martin F.M."/>
            <person name="Harder C.B."/>
            <person name="Rigling D."/>
            <person name="Ford K.L."/>
            <person name="Foster G.D."/>
            <person name="Pangilinan J."/>
            <person name="Papanicolaou A."/>
            <person name="Barry K."/>
            <person name="LaButti K."/>
            <person name="Viragh M."/>
            <person name="Koriabine M."/>
            <person name="Yan M."/>
            <person name="Riley R."/>
            <person name="Champramary S."/>
            <person name="Plett K.L."/>
            <person name="Tsai I.J."/>
            <person name="Slot J."/>
            <person name="Sipos G."/>
            <person name="Plett J."/>
            <person name="Nagy L.G."/>
            <person name="Grigoriev I.V."/>
        </authorList>
    </citation>
    <scope>NUCLEOTIDE SEQUENCE</scope>
    <source>
        <strain evidence="1">HWK02</strain>
    </source>
</reference>
<dbReference type="AlphaFoldDB" id="A0AA39Q6F6"/>
<dbReference type="Proteomes" id="UP001175228">
    <property type="component" value="Unassembled WGS sequence"/>
</dbReference>
<name>A0AA39Q6F6_9AGAR</name>
<evidence type="ECO:0000313" key="2">
    <source>
        <dbReference type="Proteomes" id="UP001175228"/>
    </source>
</evidence>
<proteinExistence type="predicted"/>
<organism evidence="1 2">
    <name type="scientific">Armillaria luteobubalina</name>
    <dbReference type="NCBI Taxonomy" id="153913"/>
    <lineage>
        <taxon>Eukaryota</taxon>
        <taxon>Fungi</taxon>
        <taxon>Dikarya</taxon>
        <taxon>Basidiomycota</taxon>
        <taxon>Agaricomycotina</taxon>
        <taxon>Agaricomycetes</taxon>
        <taxon>Agaricomycetidae</taxon>
        <taxon>Agaricales</taxon>
        <taxon>Marasmiineae</taxon>
        <taxon>Physalacriaceae</taxon>
        <taxon>Armillaria</taxon>
    </lineage>
</organism>
<evidence type="ECO:0000313" key="1">
    <source>
        <dbReference type="EMBL" id="KAK0497137.1"/>
    </source>
</evidence>
<keyword evidence="2" id="KW-1185">Reference proteome</keyword>
<sequence length="316" mass="33208">MPSKTPRAIGHHNPDQCAAKKAGLEMSVPDYLFESRAQTDKISTSTGLEPTVPQHFTKDRLHRLRPSSGRLGGAARLWGTKLAGDGLRRALHDEQAQWGLAVDVIEFPIIENGGGEVVVRSNSAGVGVMGGRRATAGLEGKTDHTFVFPHSNSGRCTSMRLMSGGEGGASGGRGSGVVRKLLGTFGPSLGTASMPKRARPSSSSLAVGAFVFVGPSCSQRSGLLPSPSVPSCIRGPSQYSTDGISSLSHPVHVAIVVIVVAIIWGCRCPSRAENSPKEKCSSALRSIVVACQVVVRGKERSRTATRLLAGWPVRLN</sequence>
<dbReference type="EMBL" id="JAUEPU010000013">
    <property type="protein sequence ID" value="KAK0497137.1"/>
    <property type="molecule type" value="Genomic_DNA"/>
</dbReference>
<accession>A0AA39Q6F6</accession>
<protein>
    <submittedName>
        <fullName evidence="1">Uncharacterized protein</fullName>
    </submittedName>
</protein>
<gene>
    <name evidence="1" type="ORF">EDD18DRAFT_1104592</name>
</gene>